<dbReference type="EMBL" id="JXLC01000036">
    <property type="protein sequence ID" value="OJG85630.1"/>
    <property type="molecule type" value="Genomic_DNA"/>
</dbReference>
<sequence length="42" mass="5074">MDSKHKLENTLFLSNFSELKEIKCFFSYLEDIKDQTLILEVY</sequence>
<gene>
    <name evidence="1" type="ORF">RV15_GL002506</name>
</gene>
<protein>
    <submittedName>
        <fullName evidence="1">Uncharacterized protein</fullName>
    </submittedName>
</protein>
<organism evidence="1 2">
    <name type="scientific">Enterococcus silesiacus</name>
    <dbReference type="NCBI Taxonomy" id="332949"/>
    <lineage>
        <taxon>Bacteria</taxon>
        <taxon>Bacillati</taxon>
        <taxon>Bacillota</taxon>
        <taxon>Bacilli</taxon>
        <taxon>Lactobacillales</taxon>
        <taxon>Enterococcaceae</taxon>
        <taxon>Enterococcus</taxon>
    </lineage>
</organism>
<comment type="caution">
    <text evidence="1">The sequence shown here is derived from an EMBL/GenBank/DDBJ whole genome shotgun (WGS) entry which is preliminary data.</text>
</comment>
<name>A0AA91JMP8_9ENTE</name>
<proteinExistence type="predicted"/>
<dbReference type="AlphaFoldDB" id="A0AA91JMP8"/>
<reference evidence="1 2" key="1">
    <citation type="submission" date="2014-12" db="EMBL/GenBank/DDBJ databases">
        <title>Draft genome sequences of 29 type strains of Enterococci.</title>
        <authorList>
            <person name="Zhong Z."/>
            <person name="Sun Z."/>
            <person name="Liu W."/>
            <person name="Zhang W."/>
            <person name="Zhang H."/>
        </authorList>
    </citation>
    <scope>NUCLEOTIDE SEQUENCE [LARGE SCALE GENOMIC DNA]</scope>
    <source>
        <strain evidence="1 2">DSM 22801</strain>
    </source>
</reference>
<dbReference type="Proteomes" id="UP000183039">
    <property type="component" value="Unassembled WGS sequence"/>
</dbReference>
<evidence type="ECO:0000313" key="2">
    <source>
        <dbReference type="Proteomes" id="UP000183039"/>
    </source>
</evidence>
<evidence type="ECO:0000313" key="1">
    <source>
        <dbReference type="EMBL" id="OJG85630.1"/>
    </source>
</evidence>
<accession>A0AA91JMP8</accession>